<organism evidence="1 2">
    <name type="scientific">Liparis tanakae</name>
    <name type="common">Tanaka's snailfish</name>
    <dbReference type="NCBI Taxonomy" id="230148"/>
    <lineage>
        <taxon>Eukaryota</taxon>
        <taxon>Metazoa</taxon>
        <taxon>Chordata</taxon>
        <taxon>Craniata</taxon>
        <taxon>Vertebrata</taxon>
        <taxon>Euteleostomi</taxon>
        <taxon>Actinopterygii</taxon>
        <taxon>Neopterygii</taxon>
        <taxon>Teleostei</taxon>
        <taxon>Neoteleostei</taxon>
        <taxon>Acanthomorphata</taxon>
        <taxon>Eupercaria</taxon>
        <taxon>Perciformes</taxon>
        <taxon>Cottioidei</taxon>
        <taxon>Cottales</taxon>
        <taxon>Liparidae</taxon>
        <taxon>Liparis</taxon>
    </lineage>
</organism>
<reference evidence="1 2" key="1">
    <citation type="submission" date="2019-03" db="EMBL/GenBank/DDBJ databases">
        <title>First draft genome of Liparis tanakae, snailfish: a comprehensive survey of snailfish specific genes.</title>
        <authorList>
            <person name="Kim W."/>
            <person name="Song I."/>
            <person name="Jeong J.-H."/>
            <person name="Kim D."/>
            <person name="Kim S."/>
            <person name="Ryu S."/>
            <person name="Song J.Y."/>
            <person name="Lee S.K."/>
        </authorList>
    </citation>
    <scope>NUCLEOTIDE SEQUENCE [LARGE SCALE GENOMIC DNA]</scope>
    <source>
        <tissue evidence="1">Muscle</tissue>
    </source>
</reference>
<evidence type="ECO:0000313" key="1">
    <source>
        <dbReference type="EMBL" id="TNN25772.1"/>
    </source>
</evidence>
<proteinExistence type="predicted"/>
<protein>
    <submittedName>
        <fullName evidence="1">Uncharacterized protein</fullName>
    </submittedName>
</protein>
<name>A0A4Z2EBV1_9TELE</name>
<accession>A0A4Z2EBV1</accession>
<keyword evidence="2" id="KW-1185">Reference proteome</keyword>
<dbReference type="EMBL" id="SRLO01011708">
    <property type="protein sequence ID" value="TNN25772.1"/>
    <property type="molecule type" value="Genomic_DNA"/>
</dbReference>
<dbReference type="AlphaFoldDB" id="A0A4Z2EBV1"/>
<evidence type="ECO:0000313" key="2">
    <source>
        <dbReference type="Proteomes" id="UP000314294"/>
    </source>
</evidence>
<dbReference type="Proteomes" id="UP000314294">
    <property type="component" value="Unassembled WGS sequence"/>
</dbReference>
<gene>
    <name evidence="1" type="ORF">EYF80_064096</name>
</gene>
<comment type="caution">
    <text evidence="1">The sequence shown here is derived from an EMBL/GenBank/DDBJ whole genome shotgun (WGS) entry which is preliminary data.</text>
</comment>
<sequence length="81" mass="8866">MNLFGGGTKPKADYYPSLPSCCDGNGSSPSSHLAWYGMVHFDLTCQSPQEETPQLLLPLRRRPVLSSCQVKNNMCMISDSA</sequence>